<comment type="caution">
    <text evidence="6">The sequence shown here is derived from an EMBL/GenBank/DDBJ whole genome shotgun (WGS) entry which is preliminary data.</text>
</comment>
<dbReference type="Proteomes" id="UP001139028">
    <property type="component" value="Unassembled WGS sequence"/>
</dbReference>
<gene>
    <name evidence="6" type="ORF">MO867_19775</name>
</gene>
<evidence type="ECO:0000256" key="2">
    <source>
        <dbReference type="ARBA" id="ARBA00023015"/>
    </source>
</evidence>
<evidence type="ECO:0000313" key="7">
    <source>
        <dbReference type="Proteomes" id="UP001139028"/>
    </source>
</evidence>
<dbReference type="Pfam" id="PF13411">
    <property type="entry name" value="MerR_1"/>
    <property type="match status" value="1"/>
</dbReference>
<proteinExistence type="predicted"/>
<dbReference type="InterPro" id="IPR047057">
    <property type="entry name" value="MerR_fam"/>
</dbReference>
<sequence>MLTVTELARRCHVSRATILYYERTGILSPTQRSENGYRWYGDEEIRKLEAIVAYRSYGLSLDNIKGLLDRHKNSSQSSILKDHFYQLEGEIHKLKEQQKAIVALLQEPSLLDGQMMTKNRWIAIMEAAGFDQASMFAWHHKFEQMEPEQHQKFLESLGMESEEIRKTRTLKP</sequence>
<evidence type="ECO:0000313" key="6">
    <source>
        <dbReference type="EMBL" id="MCO1336574.1"/>
    </source>
</evidence>
<dbReference type="AlphaFoldDB" id="A0A9X2EQG0"/>
<dbReference type="RefSeq" id="WP_252472325.1">
    <property type="nucleotide sequence ID" value="NZ_JALBWM010000153.1"/>
</dbReference>
<evidence type="ECO:0000256" key="4">
    <source>
        <dbReference type="ARBA" id="ARBA00023163"/>
    </source>
</evidence>
<organism evidence="6 7">
    <name type="scientific">Microbulbifer okhotskensis</name>
    <dbReference type="NCBI Taxonomy" id="2926617"/>
    <lineage>
        <taxon>Bacteria</taxon>
        <taxon>Pseudomonadati</taxon>
        <taxon>Pseudomonadota</taxon>
        <taxon>Gammaproteobacteria</taxon>
        <taxon>Cellvibrionales</taxon>
        <taxon>Microbulbiferaceae</taxon>
        <taxon>Microbulbifer</taxon>
    </lineage>
</organism>
<dbReference type="GO" id="GO:0003677">
    <property type="term" value="F:DNA binding"/>
    <property type="evidence" value="ECO:0007669"/>
    <property type="project" value="UniProtKB-KW"/>
</dbReference>
<dbReference type="SUPFAM" id="SSF46955">
    <property type="entry name" value="Putative DNA-binding domain"/>
    <property type="match status" value="1"/>
</dbReference>
<keyword evidence="2" id="KW-0805">Transcription regulation</keyword>
<dbReference type="PROSITE" id="PS50937">
    <property type="entry name" value="HTH_MERR_2"/>
    <property type="match status" value="1"/>
</dbReference>
<evidence type="ECO:0000256" key="1">
    <source>
        <dbReference type="ARBA" id="ARBA00022491"/>
    </source>
</evidence>
<keyword evidence="7" id="KW-1185">Reference proteome</keyword>
<keyword evidence="4" id="KW-0804">Transcription</keyword>
<name>A0A9X2EQG0_9GAMM</name>
<dbReference type="Gene3D" id="1.10.1660.10">
    <property type="match status" value="1"/>
</dbReference>
<dbReference type="InterPro" id="IPR009061">
    <property type="entry name" value="DNA-bd_dom_put_sf"/>
</dbReference>
<keyword evidence="1" id="KW-0678">Repressor</keyword>
<dbReference type="EMBL" id="JALBWM010000153">
    <property type="protein sequence ID" value="MCO1336574.1"/>
    <property type="molecule type" value="Genomic_DNA"/>
</dbReference>
<evidence type="ECO:0000259" key="5">
    <source>
        <dbReference type="PROSITE" id="PS50937"/>
    </source>
</evidence>
<dbReference type="PANTHER" id="PTHR30204:SF69">
    <property type="entry name" value="MERR-FAMILY TRANSCRIPTIONAL REGULATOR"/>
    <property type="match status" value="1"/>
</dbReference>
<dbReference type="InterPro" id="IPR000551">
    <property type="entry name" value="MerR-type_HTH_dom"/>
</dbReference>
<feature type="domain" description="HTH merR-type" evidence="5">
    <location>
        <begin position="1"/>
        <end position="70"/>
    </location>
</feature>
<accession>A0A9X2EQG0</accession>
<protein>
    <submittedName>
        <fullName evidence="6">MerR family transcriptional regulator</fullName>
    </submittedName>
</protein>
<evidence type="ECO:0000256" key="3">
    <source>
        <dbReference type="ARBA" id="ARBA00023125"/>
    </source>
</evidence>
<dbReference type="GO" id="GO:0003700">
    <property type="term" value="F:DNA-binding transcription factor activity"/>
    <property type="evidence" value="ECO:0007669"/>
    <property type="project" value="InterPro"/>
</dbReference>
<reference evidence="6" key="1">
    <citation type="journal article" date="2022" name="Arch. Microbiol.">
        <title>Microbulbifer okhotskensis sp. nov., isolated from a deep bottom sediment of the Okhotsk Sea.</title>
        <authorList>
            <person name="Romanenko L."/>
            <person name="Kurilenko V."/>
            <person name="Otstavnykh N."/>
            <person name="Velansky P."/>
            <person name="Isaeva M."/>
            <person name="Mikhailov V."/>
        </authorList>
    </citation>
    <scope>NUCLEOTIDE SEQUENCE</scope>
    <source>
        <strain evidence="6">OS29</strain>
    </source>
</reference>
<dbReference type="SMART" id="SM00422">
    <property type="entry name" value="HTH_MERR"/>
    <property type="match status" value="1"/>
</dbReference>
<keyword evidence="3" id="KW-0238">DNA-binding</keyword>
<dbReference type="PANTHER" id="PTHR30204">
    <property type="entry name" value="REDOX-CYCLING DRUG-SENSING TRANSCRIPTIONAL ACTIVATOR SOXR"/>
    <property type="match status" value="1"/>
</dbReference>